<dbReference type="InterPro" id="IPR036789">
    <property type="entry name" value="Ribosomal_uL6-like_a/b-dom_sf"/>
</dbReference>
<accession>A0A077RRT8</accession>
<dbReference type="HOGENOM" id="CLU_1589407_0_0_1"/>
<reference evidence="1" key="1">
    <citation type="journal article" date="2014" name="Science">
        <title>Structural and functional partitioning of bread wheat chromosome 3B.</title>
        <authorList>
            <person name="Choulet F."/>
            <person name="Alberti A."/>
            <person name="Theil S."/>
            <person name="Glover N."/>
            <person name="Barbe V."/>
            <person name="Daron J."/>
            <person name="Pingault L."/>
            <person name="Sourdille P."/>
            <person name="Couloux A."/>
            <person name="Paux E."/>
            <person name="Leroy P."/>
            <person name="Mangenot S."/>
            <person name="Guilhot N."/>
            <person name="Le Gouis J."/>
            <person name="Balfourier F."/>
            <person name="Alaux M."/>
            <person name="Jamilloux V."/>
            <person name="Poulain J."/>
            <person name="Durand C."/>
            <person name="Bellec A."/>
            <person name="Gaspin C."/>
            <person name="Safar J."/>
            <person name="Dolezel J."/>
            <person name="Rogers J."/>
            <person name="Vandepoele K."/>
            <person name="Aury J.M."/>
            <person name="Mayer K."/>
            <person name="Berges H."/>
            <person name="Quesneville H."/>
            <person name="Wincker P."/>
            <person name="Feuillet C."/>
        </authorList>
    </citation>
    <scope>NUCLEOTIDE SEQUENCE</scope>
</reference>
<dbReference type="Gene3D" id="3.90.930.12">
    <property type="entry name" value="Ribosomal protein L6, alpha-beta domain"/>
    <property type="match status" value="1"/>
</dbReference>
<proteinExistence type="predicted"/>
<dbReference type="GO" id="GO:0005840">
    <property type="term" value="C:ribosome"/>
    <property type="evidence" value="ECO:0007669"/>
    <property type="project" value="InterPro"/>
</dbReference>
<dbReference type="EMBL" id="HG670306">
    <property type="protein sequence ID" value="CDM82967.1"/>
    <property type="molecule type" value="Genomic_DNA"/>
</dbReference>
<dbReference type="GO" id="GO:0003735">
    <property type="term" value="F:structural constituent of ribosome"/>
    <property type="evidence" value="ECO:0007669"/>
    <property type="project" value="InterPro"/>
</dbReference>
<dbReference type="GO" id="GO:0006412">
    <property type="term" value="P:translation"/>
    <property type="evidence" value="ECO:0007669"/>
    <property type="project" value="InterPro"/>
</dbReference>
<evidence type="ECO:0008006" key="2">
    <source>
        <dbReference type="Google" id="ProtNLM"/>
    </source>
</evidence>
<dbReference type="InterPro" id="IPR036812">
    <property type="entry name" value="NAD(P)_OxRdtase_dom_sf"/>
</dbReference>
<sequence>MTPSACVDAWGVSLVSIRGVGPRIIKNPSTAPFLGTGVDVDEEGAFLPTKVGSDAPRVSWSLWPLVASPGRSAKGLGLPWKLALENTLKDLQLDYIDLYHVTMAWRWRRRQEGAGLALLEEERFHSIEVRKVDILDGVTILMSEKVRDEIVLDGNDIELVSHSTTLIN</sequence>
<protein>
    <recommendedName>
        <fullName evidence="2">NADP-dependent oxidoreductase domain-containing protein</fullName>
    </recommendedName>
</protein>
<dbReference type="AlphaFoldDB" id="A0A077RRT8"/>
<name>A0A077RRT8_WHEAT</name>
<gene>
    <name evidence="1" type="ORF">TRAES_3BF015400020CFD_c1</name>
</gene>
<evidence type="ECO:0000313" key="1">
    <source>
        <dbReference type="EMBL" id="CDM82967.1"/>
    </source>
</evidence>
<dbReference type="GO" id="GO:0019843">
    <property type="term" value="F:rRNA binding"/>
    <property type="evidence" value="ECO:0007669"/>
    <property type="project" value="InterPro"/>
</dbReference>
<dbReference type="SUPFAM" id="SSF51430">
    <property type="entry name" value="NAD(P)-linked oxidoreductase"/>
    <property type="match status" value="1"/>
</dbReference>
<organism evidence="1">
    <name type="scientific">Triticum aestivum</name>
    <name type="common">Wheat</name>
    <dbReference type="NCBI Taxonomy" id="4565"/>
    <lineage>
        <taxon>Eukaryota</taxon>
        <taxon>Viridiplantae</taxon>
        <taxon>Streptophyta</taxon>
        <taxon>Embryophyta</taxon>
        <taxon>Tracheophyta</taxon>
        <taxon>Spermatophyta</taxon>
        <taxon>Magnoliopsida</taxon>
        <taxon>Liliopsida</taxon>
        <taxon>Poales</taxon>
        <taxon>Poaceae</taxon>
        <taxon>BOP clade</taxon>
        <taxon>Pooideae</taxon>
        <taxon>Triticodae</taxon>
        <taxon>Triticeae</taxon>
        <taxon>Triticinae</taxon>
        <taxon>Triticum</taxon>
    </lineage>
</organism>